<proteinExistence type="predicted"/>
<sequence>MDVGWKRRKCVFGLLGVKYQGHKSAKPVLHLVERRTRRELIRLIAHHAKRGSIIIGDEWRAYRHARLQALYSEIIYIADLVNRKLRPSRMVVVRFMECEATVHGIVGKVQDVLGSYDPVILTDAQGNEILDSEGAKAVVSEQWFTCTVITDSSDEDHVLAEKKKYRKGSKKTKRDNSTSSSFQSSSSSDSYSSSPPHKTKKNKGKKAQKSAKSRREQVIGRYKKVLKYLSKGATKTEAYQICSVDRKTIVDTSAIAELEACDSTAYNKLCAAFQKGQKLSDFADHCW</sequence>
<organism evidence="2 3">
    <name type="scientific">Anabarilius grahami</name>
    <name type="common">Kanglang fish</name>
    <name type="synonym">Barilius grahami</name>
    <dbReference type="NCBI Taxonomy" id="495550"/>
    <lineage>
        <taxon>Eukaryota</taxon>
        <taxon>Metazoa</taxon>
        <taxon>Chordata</taxon>
        <taxon>Craniata</taxon>
        <taxon>Vertebrata</taxon>
        <taxon>Euteleostomi</taxon>
        <taxon>Actinopterygii</taxon>
        <taxon>Neopterygii</taxon>
        <taxon>Teleostei</taxon>
        <taxon>Ostariophysi</taxon>
        <taxon>Cypriniformes</taxon>
        <taxon>Xenocyprididae</taxon>
        <taxon>Xenocypridinae</taxon>
        <taxon>Xenocypridinae incertae sedis</taxon>
        <taxon>Anabarilius</taxon>
    </lineage>
</organism>
<dbReference type="PANTHER" id="PTHR16477">
    <property type="entry name" value="COILED-COIL DOMAIN-CONTAINING PROTEIN 106"/>
    <property type="match status" value="1"/>
</dbReference>
<dbReference type="InterPro" id="IPR031591">
    <property type="entry name" value="CCDC106"/>
</dbReference>
<keyword evidence="3" id="KW-1185">Reference proteome</keyword>
<protein>
    <recommendedName>
        <fullName evidence="4">ISXO2-like transposase domain-containing protein</fullName>
    </recommendedName>
</protein>
<feature type="compositionally biased region" description="Basic residues" evidence="1">
    <location>
        <begin position="164"/>
        <end position="173"/>
    </location>
</feature>
<dbReference type="Proteomes" id="UP000281406">
    <property type="component" value="Unassembled WGS sequence"/>
</dbReference>
<dbReference type="GO" id="GO:0005654">
    <property type="term" value="C:nucleoplasm"/>
    <property type="evidence" value="ECO:0007669"/>
    <property type="project" value="TreeGrafter"/>
</dbReference>
<dbReference type="AlphaFoldDB" id="A0A3N0YPY9"/>
<dbReference type="Pfam" id="PF15794">
    <property type="entry name" value="CCDC106"/>
    <property type="match status" value="1"/>
</dbReference>
<dbReference type="PANTHER" id="PTHR16477:SF5">
    <property type="entry name" value="COILED-COIL DOMAIN-CONTAINING PROTEIN 106-RELATED"/>
    <property type="match status" value="1"/>
</dbReference>
<gene>
    <name evidence="2" type="ORF">DPX16_1651</name>
</gene>
<evidence type="ECO:0000256" key="1">
    <source>
        <dbReference type="SAM" id="MobiDB-lite"/>
    </source>
</evidence>
<evidence type="ECO:0000313" key="2">
    <source>
        <dbReference type="EMBL" id="ROL48214.1"/>
    </source>
</evidence>
<dbReference type="OrthoDB" id="8853683at2759"/>
<feature type="region of interest" description="Disordered" evidence="1">
    <location>
        <begin position="164"/>
        <end position="216"/>
    </location>
</feature>
<reference evidence="2 3" key="1">
    <citation type="submission" date="2018-10" db="EMBL/GenBank/DDBJ databases">
        <title>Genome assembly for a Yunnan-Guizhou Plateau 3E fish, Anabarilius grahami (Regan), and its evolutionary and genetic applications.</title>
        <authorList>
            <person name="Jiang W."/>
        </authorList>
    </citation>
    <scope>NUCLEOTIDE SEQUENCE [LARGE SCALE GENOMIC DNA]</scope>
    <source>
        <strain evidence="2">AG-KIZ</strain>
        <tissue evidence="2">Muscle</tissue>
    </source>
</reference>
<feature type="compositionally biased region" description="Basic residues" evidence="1">
    <location>
        <begin position="197"/>
        <end position="212"/>
    </location>
</feature>
<evidence type="ECO:0000313" key="3">
    <source>
        <dbReference type="Proteomes" id="UP000281406"/>
    </source>
</evidence>
<name>A0A3N0YPY9_ANAGA</name>
<accession>A0A3N0YPY9</accession>
<evidence type="ECO:0008006" key="4">
    <source>
        <dbReference type="Google" id="ProtNLM"/>
    </source>
</evidence>
<comment type="caution">
    <text evidence="2">The sequence shown here is derived from an EMBL/GenBank/DDBJ whole genome shotgun (WGS) entry which is preliminary data.</text>
</comment>
<dbReference type="EMBL" id="RJVU01031529">
    <property type="protein sequence ID" value="ROL48214.1"/>
    <property type="molecule type" value="Genomic_DNA"/>
</dbReference>
<feature type="compositionally biased region" description="Low complexity" evidence="1">
    <location>
        <begin position="177"/>
        <end position="194"/>
    </location>
</feature>